<dbReference type="GO" id="GO:0031929">
    <property type="term" value="P:TOR signaling"/>
    <property type="evidence" value="ECO:0007669"/>
    <property type="project" value="TreeGrafter"/>
</dbReference>
<evidence type="ECO:0000256" key="4">
    <source>
        <dbReference type="ARBA" id="ARBA00023127"/>
    </source>
</evidence>
<name>A0AAV1D914_OLDCO</name>
<feature type="domain" description="Cyclin-like" evidence="8">
    <location>
        <begin position="226"/>
        <end position="314"/>
    </location>
</feature>
<comment type="similarity">
    <text evidence="1">Belongs to the TIP41 family.</text>
</comment>
<dbReference type="InterPro" id="IPR007303">
    <property type="entry name" value="TIP41-like"/>
</dbReference>
<evidence type="ECO:0000313" key="10">
    <source>
        <dbReference type="EMBL" id="CAI9104332.1"/>
    </source>
</evidence>
<feature type="domain" description="Cyclin-like" evidence="8">
    <location>
        <begin position="129"/>
        <end position="213"/>
    </location>
</feature>
<dbReference type="SMART" id="SM01332">
    <property type="entry name" value="Cyclin_C"/>
    <property type="match status" value="1"/>
</dbReference>
<dbReference type="Gene3D" id="1.10.472.10">
    <property type="entry name" value="Cyclin-like"/>
    <property type="match status" value="2"/>
</dbReference>
<evidence type="ECO:0000313" key="11">
    <source>
        <dbReference type="Proteomes" id="UP001161247"/>
    </source>
</evidence>
<organism evidence="10 11">
    <name type="scientific">Oldenlandia corymbosa var. corymbosa</name>
    <dbReference type="NCBI Taxonomy" id="529605"/>
    <lineage>
        <taxon>Eukaryota</taxon>
        <taxon>Viridiplantae</taxon>
        <taxon>Streptophyta</taxon>
        <taxon>Embryophyta</taxon>
        <taxon>Tracheophyta</taxon>
        <taxon>Spermatophyta</taxon>
        <taxon>Magnoliopsida</taxon>
        <taxon>eudicotyledons</taxon>
        <taxon>Gunneridae</taxon>
        <taxon>Pentapetalae</taxon>
        <taxon>asterids</taxon>
        <taxon>lamiids</taxon>
        <taxon>Gentianales</taxon>
        <taxon>Rubiaceae</taxon>
        <taxon>Rubioideae</taxon>
        <taxon>Spermacoceae</taxon>
        <taxon>Hedyotis-Oldenlandia complex</taxon>
        <taxon>Oldenlandia</taxon>
    </lineage>
</organism>
<dbReference type="Pfam" id="PF02984">
    <property type="entry name" value="Cyclin_C"/>
    <property type="match status" value="1"/>
</dbReference>
<evidence type="ECO:0000256" key="1">
    <source>
        <dbReference type="ARBA" id="ARBA00006658"/>
    </source>
</evidence>
<dbReference type="InterPro" id="IPR006671">
    <property type="entry name" value="Cyclin_N"/>
</dbReference>
<dbReference type="PANTHER" id="PTHR21021">
    <property type="entry name" value="GAF/PUTATIVE CYTOSKELETAL PROTEIN"/>
    <property type="match status" value="1"/>
</dbReference>
<comment type="similarity">
    <text evidence="2">Belongs to the cyclin family. Cyclin AB subfamily.</text>
</comment>
<dbReference type="Proteomes" id="UP001161247">
    <property type="component" value="Chromosome 4"/>
</dbReference>
<dbReference type="PANTHER" id="PTHR21021:SF16">
    <property type="entry name" value="TIP41-LIKE PROTEIN"/>
    <property type="match status" value="1"/>
</dbReference>
<dbReference type="Pfam" id="PF04176">
    <property type="entry name" value="TIP41"/>
    <property type="match status" value="1"/>
</dbReference>
<sequence length="644" mass="73432">MDDVGSRWATSKQPSSKRRAMAGAIPEGFPPERLLNSKKRVVLGELTNIGDLRSPDNKPRITTDTIVQKESVDSEIDLGGGGDTSSIHSPLLYHHLRSREAEEGRRPLPDYMMKFQKEIKPAMRAILVDWLVEVADEFKLVADTLYLAVNYIDRYLSSHALSETKLQLLGISSMLVASKVEEISPLRAEDCSYITDNTYTKEEVIAMESNLLKFLNCNTYTPISKSFLRIFAEPAKENSQFENLQFEFLAHYILELSLTDYACVKFLPSVVAASAVFLAKFTIVPTIHPWSLRLQRYTGYKASELRGCIRAIHDLLLKNRSSAKAVRDKYMQPKYKCVASLCPQSEIPKHYFEWESDEKLVKEAGGEVLPDGRHGLRIHGWEIESRKGSILKSLQRQEWEEKLKTCHLPEMIFGDSTLVLKHLKTGVRIHFNAFDALLGWKQEALPPVEVPAAAQWKFRSKPSEQIILDYDYTFTTPYSGSETHETNSELTSAPEENHSGFCWEDCEERLDLVSLSSKEPILFYDEVVLYEDELADNGTSLLTVKLRVMPSSWFLLLRFWLRVDGVLMRLRDTRVHCRFVENAEPVVIRETCWREVTFKTLASKGYPVDSASYSDPSVVSQRLPIIMQKTQKLRVPDDLTAITS</sequence>
<dbReference type="GO" id="GO:0051301">
    <property type="term" value="P:cell division"/>
    <property type="evidence" value="ECO:0007669"/>
    <property type="project" value="UniProtKB-KW"/>
</dbReference>
<keyword evidence="5" id="KW-0131">Cell cycle</keyword>
<dbReference type="InterPro" id="IPR048258">
    <property type="entry name" value="Cyclins_cyclin-box"/>
</dbReference>
<dbReference type="EMBL" id="OX459121">
    <property type="protein sequence ID" value="CAI9104332.1"/>
    <property type="molecule type" value="Genomic_DNA"/>
</dbReference>
<dbReference type="InterPro" id="IPR004367">
    <property type="entry name" value="Cyclin_C-dom"/>
</dbReference>
<dbReference type="FunFam" id="1.10.472.10:FF:000013">
    <property type="entry name" value="Cyclin A1"/>
    <property type="match status" value="1"/>
</dbReference>
<accession>A0AAV1D914</accession>
<evidence type="ECO:0000256" key="7">
    <source>
        <dbReference type="SAM" id="MobiDB-lite"/>
    </source>
</evidence>
<protein>
    <submittedName>
        <fullName evidence="10">OLC1v1002980C1</fullName>
    </submittedName>
</protein>
<keyword evidence="4 6" id="KW-0195">Cyclin</keyword>
<dbReference type="AlphaFoldDB" id="A0AAV1D914"/>
<evidence type="ECO:0000256" key="2">
    <source>
        <dbReference type="ARBA" id="ARBA00006955"/>
    </source>
</evidence>
<evidence type="ECO:0000256" key="3">
    <source>
        <dbReference type="ARBA" id="ARBA00022618"/>
    </source>
</evidence>
<gene>
    <name evidence="10" type="ORF">OLC1_LOCUS13276</name>
</gene>
<evidence type="ECO:0000259" key="9">
    <source>
        <dbReference type="SMART" id="SM01332"/>
    </source>
</evidence>
<dbReference type="InterPro" id="IPR051330">
    <property type="entry name" value="Phosphatase_reg/MetRdx"/>
</dbReference>
<dbReference type="SUPFAM" id="SSF47954">
    <property type="entry name" value="Cyclin-like"/>
    <property type="match status" value="2"/>
</dbReference>
<evidence type="ECO:0000259" key="8">
    <source>
        <dbReference type="SMART" id="SM00385"/>
    </source>
</evidence>
<keyword evidence="3" id="KW-0132">Cell division</keyword>
<feature type="domain" description="Cyclin C-terminal" evidence="9">
    <location>
        <begin position="222"/>
        <end position="344"/>
    </location>
</feature>
<keyword evidence="11" id="KW-1185">Reference proteome</keyword>
<evidence type="ECO:0000256" key="5">
    <source>
        <dbReference type="ARBA" id="ARBA00023306"/>
    </source>
</evidence>
<dbReference type="Pfam" id="PF00134">
    <property type="entry name" value="Cyclin_N"/>
    <property type="match status" value="1"/>
</dbReference>
<dbReference type="GO" id="GO:0005829">
    <property type="term" value="C:cytosol"/>
    <property type="evidence" value="ECO:0007669"/>
    <property type="project" value="TreeGrafter"/>
</dbReference>
<dbReference type="FunFam" id="1.10.472.10:FF:000096">
    <property type="entry name" value="G1/S-specific cyclin-D3 isoform X2"/>
    <property type="match status" value="1"/>
</dbReference>
<proteinExistence type="inferred from homology"/>
<dbReference type="InterPro" id="IPR013763">
    <property type="entry name" value="Cyclin-like_dom"/>
</dbReference>
<reference evidence="10" key="1">
    <citation type="submission" date="2023-03" db="EMBL/GenBank/DDBJ databases">
        <authorList>
            <person name="Julca I."/>
        </authorList>
    </citation>
    <scope>NUCLEOTIDE SEQUENCE</scope>
</reference>
<evidence type="ECO:0000256" key="6">
    <source>
        <dbReference type="RuleBase" id="RU000383"/>
    </source>
</evidence>
<feature type="region of interest" description="Disordered" evidence="7">
    <location>
        <begin position="1"/>
        <end position="31"/>
    </location>
</feature>
<dbReference type="PROSITE" id="PS00292">
    <property type="entry name" value="CYCLINS"/>
    <property type="match status" value="1"/>
</dbReference>
<dbReference type="InterPro" id="IPR036915">
    <property type="entry name" value="Cyclin-like_sf"/>
</dbReference>
<dbReference type="SMART" id="SM00385">
    <property type="entry name" value="CYCLIN"/>
    <property type="match status" value="2"/>
</dbReference>